<dbReference type="KEGG" id="glt:GlitD10_1534"/>
<evidence type="ECO:0008006" key="5">
    <source>
        <dbReference type="Google" id="ProtNLM"/>
    </source>
</evidence>
<keyword evidence="2" id="KW-0808">Transferase</keyword>
<keyword evidence="1" id="KW-0328">Glycosyltransferase</keyword>
<accession>A0A1J0AD60</accession>
<dbReference type="OrthoDB" id="504426at2"/>
<organism evidence="3 4">
    <name type="scientific">Gloeomargarita lithophora Alchichica-D10</name>
    <dbReference type="NCBI Taxonomy" id="1188229"/>
    <lineage>
        <taxon>Bacteria</taxon>
        <taxon>Bacillati</taxon>
        <taxon>Cyanobacteriota</taxon>
        <taxon>Cyanophyceae</taxon>
        <taxon>Gloeomargaritales</taxon>
        <taxon>Gloeomargaritaceae</taxon>
        <taxon>Gloeomargarita</taxon>
    </lineage>
</organism>
<name>A0A1J0AD60_9CYAN</name>
<dbReference type="InterPro" id="IPR002516">
    <property type="entry name" value="Glyco_trans_11"/>
</dbReference>
<keyword evidence="4" id="KW-1185">Reference proteome</keyword>
<dbReference type="Pfam" id="PF01531">
    <property type="entry name" value="Glyco_transf_11"/>
    <property type="match status" value="1"/>
</dbReference>
<dbReference type="GO" id="GO:0008107">
    <property type="term" value="F:galactoside 2-alpha-L-fucosyltransferase activity"/>
    <property type="evidence" value="ECO:0007669"/>
    <property type="project" value="InterPro"/>
</dbReference>
<evidence type="ECO:0000256" key="1">
    <source>
        <dbReference type="ARBA" id="ARBA00022676"/>
    </source>
</evidence>
<evidence type="ECO:0000256" key="2">
    <source>
        <dbReference type="ARBA" id="ARBA00022679"/>
    </source>
</evidence>
<gene>
    <name evidence="3" type="ORF">GlitD10_1534</name>
</gene>
<sequence length="291" mass="33628">MLISTSRFGQLCNRLALLSHLVAYGQETGRPVVDLAFGQYAQHFTGTMINPYLVRFPAKKDLLSYLPLPWKYGRKWLNRWQAPPPGWQIIAGHEPIDNACVMLEDTVFPETKVILIQGWYVRASQSMKKHEPIVREYFTPLPTYQANIDNLMQPLREKYDILVGLHIRAGDYRLLLNGVYIYSLENWRLLMAKMVNLLPDQNVAFLICSDENYRSQTDFFAGFSVYFGTGHLIEDLYSLAQCDYLLGAPSTYSLWASFYGRVPLYELPKNQEMPDRTAQLTLDQFRAFTNT</sequence>
<proteinExistence type="predicted"/>
<dbReference type="RefSeq" id="WP_071454379.1">
    <property type="nucleotide sequence ID" value="NZ_CP017675.1"/>
</dbReference>
<dbReference type="GO" id="GO:0005975">
    <property type="term" value="P:carbohydrate metabolic process"/>
    <property type="evidence" value="ECO:0007669"/>
    <property type="project" value="InterPro"/>
</dbReference>
<evidence type="ECO:0000313" key="4">
    <source>
        <dbReference type="Proteomes" id="UP000180235"/>
    </source>
</evidence>
<evidence type="ECO:0000313" key="3">
    <source>
        <dbReference type="EMBL" id="APB33857.1"/>
    </source>
</evidence>
<reference evidence="3 4" key="1">
    <citation type="submission" date="2016-10" db="EMBL/GenBank/DDBJ databases">
        <title>Description of Gloeomargarita lithophora gen. nov., sp. nov., a thylakoid-bearing basal-branching cyanobacterium with intracellular carbonates, and proposal for Gloeomargaritales ord. nov.</title>
        <authorList>
            <person name="Moreira D."/>
            <person name="Tavera R."/>
            <person name="Benzerara K."/>
            <person name="Skouri-Panet F."/>
            <person name="Couradeau E."/>
            <person name="Gerard E."/>
            <person name="Loussert C."/>
            <person name="Novelo E."/>
            <person name="Zivanovic Y."/>
            <person name="Lopez-Garcia P."/>
        </authorList>
    </citation>
    <scope>NUCLEOTIDE SEQUENCE [LARGE SCALE GENOMIC DNA]</scope>
    <source>
        <strain evidence="3 4">D10</strain>
    </source>
</reference>
<dbReference type="GO" id="GO:0016020">
    <property type="term" value="C:membrane"/>
    <property type="evidence" value="ECO:0007669"/>
    <property type="project" value="InterPro"/>
</dbReference>
<dbReference type="STRING" id="1188229.GlitD10_1534"/>
<dbReference type="EMBL" id="CP017675">
    <property type="protein sequence ID" value="APB33857.1"/>
    <property type="molecule type" value="Genomic_DNA"/>
</dbReference>
<dbReference type="Proteomes" id="UP000180235">
    <property type="component" value="Chromosome"/>
</dbReference>
<protein>
    <recommendedName>
        <fullName evidence="5">Glycosyl transferase family 11</fullName>
    </recommendedName>
</protein>
<dbReference type="AlphaFoldDB" id="A0A1J0AD60"/>